<reference evidence="7" key="1">
    <citation type="submission" date="2010-03" db="EMBL/GenBank/DDBJ databases">
        <title>Complete sequence of Mobiluncus curtisii ATCC 43063.</title>
        <authorList>
            <person name="Muzny D."/>
            <person name="Qin X."/>
            <person name="Deng J."/>
            <person name="Jiang H."/>
            <person name="Liu Y."/>
            <person name="Qu J."/>
            <person name="Song X.-Z."/>
            <person name="Zhang L."/>
            <person name="Thornton R."/>
            <person name="Coyle M."/>
            <person name="Francisco L."/>
            <person name="Jackson L."/>
            <person name="Javaid M."/>
            <person name="Korchina V."/>
            <person name="Kovar C."/>
            <person name="Mata R."/>
            <person name="Mathew T."/>
            <person name="Ngo R."/>
            <person name="Nguyen L."/>
            <person name="Nguyen N."/>
            <person name="Okwuonu G."/>
            <person name="Ongeri F."/>
            <person name="Pham C."/>
            <person name="Simmons D."/>
            <person name="Wilczek-Boney K."/>
            <person name="Hale W."/>
            <person name="Jakkamsetti A."/>
            <person name="Pham P."/>
            <person name="Ruth R."/>
            <person name="San Lucas F."/>
            <person name="Warren J."/>
            <person name="Zhang J."/>
            <person name="Zhao Z."/>
            <person name="Zhou C."/>
            <person name="Zhu D."/>
            <person name="Lee S."/>
            <person name="Bess C."/>
            <person name="Blankenburg K."/>
            <person name="Forbes L."/>
            <person name="Fu Q."/>
            <person name="Gubbala S."/>
            <person name="Hirani K."/>
            <person name="Jayaseelan J.C."/>
            <person name="Lara F."/>
            <person name="Munidasa M."/>
            <person name="Palculict T."/>
            <person name="Patil S."/>
            <person name="Pu L.-L."/>
            <person name="Saada N."/>
            <person name="Tang L."/>
            <person name="Weissenberger G."/>
            <person name="Zhu Y."/>
            <person name="Hemphill L."/>
            <person name="Shang Y."/>
            <person name="Youmans B."/>
            <person name="Ayvaz T."/>
            <person name="Ross M."/>
            <person name="Santibanez J."/>
            <person name="Aqrawi P."/>
            <person name="Gross S."/>
            <person name="Joshi V."/>
            <person name="Fowler G."/>
            <person name="Nazareth L."/>
            <person name="Reid J."/>
            <person name="Worley K."/>
            <person name="Petrosino J."/>
            <person name="Highlander S."/>
            <person name="Gibbs R."/>
            <person name="Gibbs R."/>
        </authorList>
    </citation>
    <scope>NUCLEOTIDE SEQUENCE [LARGE SCALE GENOMIC DNA]</scope>
    <source>
        <strain evidence="7">ATCC 43553</strain>
    </source>
</reference>
<dbReference type="GO" id="GO:0005829">
    <property type="term" value="C:cytosol"/>
    <property type="evidence" value="ECO:0007669"/>
    <property type="project" value="TreeGrafter"/>
</dbReference>
<dbReference type="HOGENOM" id="CLU_039613_6_0_4"/>
<dbReference type="InterPro" id="IPR050950">
    <property type="entry name" value="HTH-type_LysR_regulators"/>
</dbReference>
<dbReference type="PRINTS" id="PR00039">
    <property type="entry name" value="HTHLYSR"/>
</dbReference>
<dbReference type="EMBL" id="ADMS01000071">
    <property type="protein sequence ID" value="EFF75495.1"/>
    <property type="molecule type" value="Genomic_DNA"/>
</dbReference>
<comment type="similarity">
    <text evidence="1">Belongs to the LysR transcriptional regulatory family.</text>
</comment>
<evidence type="ECO:0000259" key="5">
    <source>
        <dbReference type="PROSITE" id="PS50931"/>
    </source>
</evidence>
<dbReference type="SUPFAM" id="SSF46785">
    <property type="entry name" value="Winged helix' DNA-binding domain"/>
    <property type="match status" value="1"/>
</dbReference>
<dbReference type="SUPFAM" id="SSF53850">
    <property type="entry name" value="Periplasmic binding protein-like II"/>
    <property type="match status" value="1"/>
</dbReference>
<evidence type="ECO:0000313" key="6">
    <source>
        <dbReference type="EMBL" id="EFF75495.1"/>
    </source>
</evidence>
<dbReference type="Pfam" id="PF00126">
    <property type="entry name" value="HTH_1"/>
    <property type="match status" value="1"/>
</dbReference>
<sequence length="357" mass="38339">MRVSGVIGVVAGKSRRGLGGATHNELIWDKLILMTTPVFDSLDDARRALGRLTMTEFRTLLAIKTAGTLSRAAVALGVSQPALSQHVRDMESKLGVPLFVRGAGGMTPTAYGDAVWQLAASLRSDIGVAAEALWHASRNDQPPLRIGSMSVTSGGILAVALGRYASEAANPACVLVEGSREILLEHLHHRRIDIFVGRLTDDEPPAGLLRETLFQDSCVVISALRHPLARKSRLNMEALYDHPWIVPAEDTSFYKQIAESMRRAGVAQPEARIASYSMLALAAVVSTSQLLGFLPMSLYASGTLSNSVRRLEVDLAWTPSPLGILMWRDASVNPGAQRLLEILRAVAGSARASAPHA</sequence>
<dbReference type="PROSITE" id="PS50931">
    <property type="entry name" value="HTH_LYSR"/>
    <property type="match status" value="1"/>
</dbReference>
<accession>D4XCI4</accession>
<dbReference type="Pfam" id="PF03466">
    <property type="entry name" value="LysR_substrate"/>
    <property type="match status" value="1"/>
</dbReference>
<dbReference type="GO" id="GO:0003700">
    <property type="term" value="F:DNA-binding transcription factor activity"/>
    <property type="evidence" value="ECO:0007669"/>
    <property type="project" value="InterPro"/>
</dbReference>
<protein>
    <submittedName>
        <fullName evidence="6">LysR substrate binding domain protein</fullName>
    </submittedName>
</protein>
<organism evidence="6 7">
    <name type="scientific">Achromobacter piechaudii ATCC 43553</name>
    <dbReference type="NCBI Taxonomy" id="742159"/>
    <lineage>
        <taxon>Bacteria</taxon>
        <taxon>Pseudomonadati</taxon>
        <taxon>Pseudomonadota</taxon>
        <taxon>Betaproteobacteria</taxon>
        <taxon>Burkholderiales</taxon>
        <taxon>Alcaligenaceae</taxon>
        <taxon>Achromobacter</taxon>
    </lineage>
</organism>
<feature type="domain" description="HTH lysR-type" evidence="5">
    <location>
        <begin position="52"/>
        <end position="109"/>
    </location>
</feature>
<dbReference type="Gene3D" id="3.40.190.10">
    <property type="entry name" value="Periplasmic binding protein-like II"/>
    <property type="match status" value="2"/>
</dbReference>
<dbReference type="Proteomes" id="UP000004510">
    <property type="component" value="Unassembled WGS sequence"/>
</dbReference>
<evidence type="ECO:0000256" key="2">
    <source>
        <dbReference type="ARBA" id="ARBA00023015"/>
    </source>
</evidence>
<gene>
    <name evidence="6" type="ORF">HMPREF0004_3181</name>
</gene>
<dbReference type="PANTHER" id="PTHR30419">
    <property type="entry name" value="HTH-TYPE TRANSCRIPTIONAL REGULATOR YBHD"/>
    <property type="match status" value="1"/>
</dbReference>
<dbReference type="InterPro" id="IPR036390">
    <property type="entry name" value="WH_DNA-bd_sf"/>
</dbReference>
<dbReference type="PATRIC" id="fig|742159.3.peg.4140"/>
<dbReference type="PANTHER" id="PTHR30419:SF8">
    <property type="entry name" value="NITROGEN ASSIMILATION TRANSCRIPTIONAL ACTIVATOR-RELATED"/>
    <property type="match status" value="1"/>
</dbReference>
<comment type="caution">
    <text evidence="6">The sequence shown here is derived from an EMBL/GenBank/DDBJ whole genome shotgun (WGS) entry which is preliminary data.</text>
</comment>
<dbReference type="InterPro" id="IPR036388">
    <property type="entry name" value="WH-like_DNA-bd_sf"/>
</dbReference>
<dbReference type="eggNOG" id="COG0583">
    <property type="taxonomic scope" value="Bacteria"/>
</dbReference>
<dbReference type="GO" id="GO:0003677">
    <property type="term" value="F:DNA binding"/>
    <property type="evidence" value="ECO:0007669"/>
    <property type="project" value="UniProtKB-KW"/>
</dbReference>
<evidence type="ECO:0000256" key="1">
    <source>
        <dbReference type="ARBA" id="ARBA00009437"/>
    </source>
</evidence>
<name>D4XCI4_9BURK</name>
<evidence type="ECO:0000256" key="3">
    <source>
        <dbReference type="ARBA" id="ARBA00023125"/>
    </source>
</evidence>
<keyword evidence="2" id="KW-0805">Transcription regulation</keyword>
<dbReference type="InterPro" id="IPR005119">
    <property type="entry name" value="LysR_subst-bd"/>
</dbReference>
<dbReference type="InterPro" id="IPR000847">
    <property type="entry name" value="LysR_HTH_N"/>
</dbReference>
<dbReference type="Gene3D" id="1.10.10.10">
    <property type="entry name" value="Winged helix-like DNA-binding domain superfamily/Winged helix DNA-binding domain"/>
    <property type="match status" value="1"/>
</dbReference>
<keyword evidence="4" id="KW-0804">Transcription</keyword>
<evidence type="ECO:0000313" key="7">
    <source>
        <dbReference type="Proteomes" id="UP000004510"/>
    </source>
</evidence>
<evidence type="ECO:0000256" key="4">
    <source>
        <dbReference type="ARBA" id="ARBA00023163"/>
    </source>
</evidence>
<dbReference type="AlphaFoldDB" id="D4XCI4"/>
<keyword evidence="3" id="KW-0238">DNA-binding</keyword>
<proteinExistence type="inferred from homology"/>